<comment type="caution">
    <text evidence="7">The sequence shown here is derived from an EMBL/GenBank/DDBJ whole genome shotgun (WGS) entry which is preliminary data.</text>
</comment>
<keyword evidence="4" id="KW-0804">Transcription</keyword>
<dbReference type="OrthoDB" id="956698at2"/>
<feature type="DNA-binding region" description="H-T-H motif" evidence="5">
    <location>
        <begin position="35"/>
        <end position="54"/>
    </location>
</feature>
<dbReference type="Gene3D" id="1.10.357.10">
    <property type="entry name" value="Tetracycline Repressor, domain 2"/>
    <property type="match status" value="1"/>
</dbReference>
<evidence type="ECO:0000256" key="2">
    <source>
        <dbReference type="ARBA" id="ARBA00023015"/>
    </source>
</evidence>
<dbReference type="Proteomes" id="UP000193010">
    <property type="component" value="Unassembled WGS sequence"/>
</dbReference>
<dbReference type="FunFam" id="1.10.10.60:FF:000141">
    <property type="entry name" value="TetR family transcriptional regulator"/>
    <property type="match status" value="1"/>
</dbReference>
<evidence type="ECO:0000313" key="7">
    <source>
        <dbReference type="EMBL" id="ORV52801.1"/>
    </source>
</evidence>
<dbReference type="PRINTS" id="PR00455">
    <property type="entry name" value="HTHTETR"/>
</dbReference>
<feature type="domain" description="HTH tetR-type" evidence="6">
    <location>
        <begin position="12"/>
        <end position="72"/>
    </location>
</feature>
<dbReference type="InterPro" id="IPR041347">
    <property type="entry name" value="MftR_C"/>
</dbReference>
<dbReference type="Gene3D" id="1.10.10.60">
    <property type="entry name" value="Homeodomain-like"/>
    <property type="match status" value="1"/>
</dbReference>
<dbReference type="InterPro" id="IPR050109">
    <property type="entry name" value="HTH-type_TetR-like_transc_reg"/>
</dbReference>
<evidence type="ECO:0000256" key="5">
    <source>
        <dbReference type="PROSITE-ProRule" id="PRU00335"/>
    </source>
</evidence>
<keyword evidence="3 5" id="KW-0238">DNA-binding</keyword>
<proteinExistence type="predicted"/>
<dbReference type="STRING" id="292462.AWC05_25460"/>
<dbReference type="NCBIfam" id="TIGR03968">
    <property type="entry name" value="mycofact_TetR"/>
    <property type="match status" value="1"/>
</dbReference>
<evidence type="ECO:0000256" key="3">
    <source>
        <dbReference type="ARBA" id="ARBA00023125"/>
    </source>
</evidence>
<dbReference type="Pfam" id="PF17754">
    <property type="entry name" value="TetR_C_14"/>
    <property type="match status" value="1"/>
</dbReference>
<evidence type="ECO:0000313" key="8">
    <source>
        <dbReference type="Proteomes" id="UP000193010"/>
    </source>
</evidence>
<evidence type="ECO:0000256" key="4">
    <source>
        <dbReference type="ARBA" id="ARBA00023163"/>
    </source>
</evidence>
<dbReference type="GO" id="GO:0000976">
    <property type="term" value="F:transcription cis-regulatory region binding"/>
    <property type="evidence" value="ECO:0007669"/>
    <property type="project" value="TreeGrafter"/>
</dbReference>
<accession>A0A1X1U7K0</accession>
<dbReference type="InterPro" id="IPR023851">
    <property type="entry name" value="Tscrpt_reg_TetR-type"/>
</dbReference>
<dbReference type="SUPFAM" id="SSF46689">
    <property type="entry name" value="Homeodomain-like"/>
    <property type="match status" value="1"/>
</dbReference>
<keyword evidence="8" id="KW-1185">Reference proteome</keyword>
<dbReference type="EMBL" id="LQOV01000015">
    <property type="protein sequence ID" value="ORV52801.1"/>
    <property type="molecule type" value="Genomic_DNA"/>
</dbReference>
<protein>
    <submittedName>
        <fullName evidence="7">Mycofactocin system transcriptional regulator</fullName>
    </submittedName>
</protein>
<evidence type="ECO:0000259" key="6">
    <source>
        <dbReference type="PROSITE" id="PS50977"/>
    </source>
</evidence>
<comment type="subunit">
    <text evidence="1">Homodimer.</text>
</comment>
<dbReference type="InterPro" id="IPR009057">
    <property type="entry name" value="Homeodomain-like_sf"/>
</dbReference>
<gene>
    <name evidence="7" type="ORF">AWC05_25460</name>
</gene>
<dbReference type="InterPro" id="IPR001647">
    <property type="entry name" value="HTH_TetR"/>
</dbReference>
<dbReference type="PANTHER" id="PTHR30055:SF238">
    <property type="entry name" value="MYCOFACTOCIN BIOSYNTHESIS TRANSCRIPTIONAL REGULATOR MFTR-RELATED"/>
    <property type="match status" value="1"/>
</dbReference>
<name>A0A1X1U7K0_MYCFL</name>
<reference evidence="7 8" key="1">
    <citation type="submission" date="2016-01" db="EMBL/GenBank/DDBJ databases">
        <title>The new phylogeny of the genus Mycobacterium.</title>
        <authorList>
            <person name="Tarcisio F."/>
            <person name="Conor M."/>
            <person name="Antonella G."/>
            <person name="Elisabetta G."/>
            <person name="Giulia F.S."/>
            <person name="Sara T."/>
            <person name="Anna F."/>
            <person name="Clotilde B."/>
            <person name="Roberto B."/>
            <person name="Veronica D.S."/>
            <person name="Fabio R."/>
            <person name="Monica P."/>
            <person name="Olivier J."/>
            <person name="Enrico T."/>
            <person name="Nicola S."/>
        </authorList>
    </citation>
    <scope>NUCLEOTIDE SEQUENCE [LARGE SCALE GENOMIC DNA]</scope>
    <source>
        <strain evidence="7 8">DSM 44852</strain>
    </source>
</reference>
<dbReference type="PANTHER" id="PTHR30055">
    <property type="entry name" value="HTH-TYPE TRANSCRIPTIONAL REGULATOR RUTR"/>
    <property type="match status" value="1"/>
</dbReference>
<dbReference type="Pfam" id="PF00440">
    <property type="entry name" value="TetR_N"/>
    <property type="match status" value="1"/>
</dbReference>
<dbReference type="PROSITE" id="PS50977">
    <property type="entry name" value="HTH_TETR_2"/>
    <property type="match status" value="1"/>
</dbReference>
<organism evidence="7 8">
    <name type="scientific">Mycobacterium florentinum</name>
    <dbReference type="NCBI Taxonomy" id="292462"/>
    <lineage>
        <taxon>Bacteria</taxon>
        <taxon>Bacillati</taxon>
        <taxon>Actinomycetota</taxon>
        <taxon>Actinomycetes</taxon>
        <taxon>Mycobacteriales</taxon>
        <taxon>Mycobacteriaceae</taxon>
        <taxon>Mycobacterium</taxon>
        <taxon>Mycobacterium simiae complex</taxon>
    </lineage>
</organism>
<evidence type="ECO:0000256" key="1">
    <source>
        <dbReference type="ARBA" id="ARBA00011738"/>
    </source>
</evidence>
<sequence length="196" mass="21719">MLPQSRVGRRRSTTPGHITDVAIELFTERGFAEVSVDDVAQAAGISRRTLFRYYASKNAIPWGEFDTHLAHLRELLDSVGPRVRLGGALRAALLAFNTFNDSETVAHRQRMRVILQTAELQAYSMTMYAGWREVIAEFVARRTGAETTDLLPQTVAWTLLGVALSAYEHWLRDESVTLQTALGKAFDVVGAGLGKL</sequence>
<dbReference type="AlphaFoldDB" id="A0A1X1U7K0"/>
<dbReference type="RefSeq" id="WP_085222932.1">
    <property type="nucleotide sequence ID" value="NZ_AP022576.1"/>
</dbReference>
<dbReference type="GO" id="GO:0003700">
    <property type="term" value="F:DNA-binding transcription factor activity"/>
    <property type="evidence" value="ECO:0007669"/>
    <property type="project" value="TreeGrafter"/>
</dbReference>
<keyword evidence="2" id="KW-0805">Transcription regulation</keyword>
<dbReference type="GO" id="GO:0045892">
    <property type="term" value="P:negative regulation of DNA-templated transcription"/>
    <property type="evidence" value="ECO:0007669"/>
    <property type="project" value="UniProtKB-ARBA"/>
</dbReference>